<dbReference type="PROSITE" id="PS50943">
    <property type="entry name" value="HTH_CROC1"/>
    <property type="match status" value="1"/>
</dbReference>
<evidence type="ECO:0000259" key="1">
    <source>
        <dbReference type="PROSITE" id="PS50943"/>
    </source>
</evidence>
<sequence>MKSTTLQMDTFGDRLKYLLDIKKVTPYMLAKEQDLSAGTLSRAINNKHKATKATIISICNALLKYEEVKFTQVEVDWLVKGEGKTPQFDRMGFYKPKISKEPNPNDEVVPLDLVDETAVTTTPSGSEFRELDNGSVLLTIPLVPEYAYASYAHGWKDPEYLEELPKYSIVLPQPEKGRFRAFEVKGDSMNDNSLNAICHGDVAIGKFIEPDHWGYKLYTNGGTDYVIATHDGLIIKRIVGHNIKEGIITCASKNPDKNEYPTYEVRLSEVYELYIVRKVDRDWTKR</sequence>
<dbReference type="Gene3D" id="2.10.109.10">
    <property type="entry name" value="Umud Fragment, subunit A"/>
    <property type="match status" value="1"/>
</dbReference>
<gene>
    <name evidence="2" type="ORF">GK108_20230</name>
</gene>
<accession>A0A6L9LEE8</accession>
<dbReference type="Gene3D" id="1.10.260.40">
    <property type="entry name" value="lambda repressor-like DNA-binding domains"/>
    <property type="match status" value="1"/>
</dbReference>
<protein>
    <submittedName>
        <fullName evidence="2">LexA family transcriptional regulator</fullName>
    </submittedName>
</protein>
<dbReference type="InterPro" id="IPR010982">
    <property type="entry name" value="Lambda_DNA-bd_dom_sf"/>
</dbReference>
<feature type="domain" description="HTH cro/C1-type" evidence="1">
    <location>
        <begin position="15"/>
        <end position="68"/>
    </location>
</feature>
<evidence type="ECO:0000313" key="3">
    <source>
        <dbReference type="Proteomes" id="UP000474175"/>
    </source>
</evidence>
<dbReference type="SUPFAM" id="SSF47413">
    <property type="entry name" value="lambda repressor-like DNA-binding domains"/>
    <property type="match status" value="1"/>
</dbReference>
<dbReference type="CDD" id="cd00093">
    <property type="entry name" value="HTH_XRE"/>
    <property type="match status" value="1"/>
</dbReference>
<dbReference type="SUPFAM" id="SSF51306">
    <property type="entry name" value="LexA/Signal peptidase"/>
    <property type="match status" value="1"/>
</dbReference>
<dbReference type="InterPro" id="IPR036286">
    <property type="entry name" value="LexA/Signal_pep-like_sf"/>
</dbReference>
<comment type="caution">
    <text evidence="2">The sequence shown here is derived from an EMBL/GenBank/DDBJ whole genome shotgun (WGS) entry which is preliminary data.</text>
</comment>
<dbReference type="InterPro" id="IPR001387">
    <property type="entry name" value="Cro/C1-type_HTH"/>
</dbReference>
<dbReference type="CDD" id="cd06529">
    <property type="entry name" value="S24_LexA-like"/>
    <property type="match status" value="1"/>
</dbReference>
<evidence type="ECO:0000313" key="2">
    <source>
        <dbReference type="EMBL" id="NDU97223.1"/>
    </source>
</evidence>
<dbReference type="RefSeq" id="WP_163952456.1">
    <property type="nucleotide sequence ID" value="NZ_JAAFZH010000010.1"/>
</dbReference>
<reference evidence="2 3" key="1">
    <citation type="submission" date="2020-02" db="EMBL/GenBank/DDBJ databases">
        <title>Draft genome sequence of two Spirosoma agri KCTC 52727 and Spirosoma terrae KCTC 52035.</title>
        <authorList>
            <person name="Rojas J."/>
            <person name="Ambika Manirajan B."/>
            <person name="Suarez C."/>
            <person name="Ratering S."/>
            <person name="Schnell S."/>
        </authorList>
    </citation>
    <scope>NUCLEOTIDE SEQUENCE [LARGE SCALE GENOMIC DNA]</scope>
    <source>
        <strain evidence="2 3">KCTC 52035</strain>
    </source>
</reference>
<name>A0A6L9LEE8_9BACT</name>
<dbReference type="EMBL" id="JAAFZH010000010">
    <property type="protein sequence ID" value="NDU97223.1"/>
    <property type="molecule type" value="Genomic_DNA"/>
</dbReference>
<proteinExistence type="predicted"/>
<dbReference type="GO" id="GO:0003677">
    <property type="term" value="F:DNA binding"/>
    <property type="evidence" value="ECO:0007669"/>
    <property type="project" value="InterPro"/>
</dbReference>
<dbReference type="InterPro" id="IPR039418">
    <property type="entry name" value="LexA-like"/>
</dbReference>
<organism evidence="2 3">
    <name type="scientific">Spirosoma terrae</name>
    <dbReference type="NCBI Taxonomy" id="1968276"/>
    <lineage>
        <taxon>Bacteria</taxon>
        <taxon>Pseudomonadati</taxon>
        <taxon>Bacteroidota</taxon>
        <taxon>Cytophagia</taxon>
        <taxon>Cytophagales</taxon>
        <taxon>Cytophagaceae</taxon>
        <taxon>Spirosoma</taxon>
    </lineage>
</organism>
<dbReference type="AlphaFoldDB" id="A0A6L9LEE8"/>
<keyword evidence="3" id="KW-1185">Reference proteome</keyword>
<dbReference type="Proteomes" id="UP000474175">
    <property type="component" value="Unassembled WGS sequence"/>
</dbReference>